<comment type="similarity">
    <text evidence="2 6">Belongs to the anelloviridae capsid protein family.</text>
</comment>
<comment type="subcellular location">
    <subcellularLocation>
        <location evidence="1 6">Virion</location>
    </subcellularLocation>
</comment>
<keyword evidence="3 6" id="KW-1140">T=1 icosahedral capsid protein</keyword>
<reference evidence="8" key="1">
    <citation type="submission" date="2024-05" db="EMBL/GenBank/DDBJ databases">
        <authorList>
            <person name="Laubscher F."/>
            <person name="Chudzinski V."/>
            <person name="Cordey S."/>
            <person name="Hosszu-Fellous K."/>
            <person name="Kaiser L."/>
        </authorList>
    </citation>
    <scope>NUCLEOTIDE SEQUENCE</scope>
    <source>
        <strain evidence="8">GE-0804-24-002</strain>
    </source>
</reference>
<protein>
    <recommendedName>
        <fullName evidence="6">Capsid protein</fullName>
    </recommendedName>
</protein>
<evidence type="ECO:0000256" key="3">
    <source>
        <dbReference type="ARBA" id="ARBA00022431"/>
    </source>
</evidence>
<evidence type="ECO:0000313" key="8">
    <source>
        <dbReference type="EMBL" id="XCH55924.1"/>
    </source>
</evidence>
<dbReference type="EMBL" id="PP816678">
    <property type="protein sequence ID" value="XCH55924.1"/>
    <property type="molecule type" value="Genomic_DNA"/>
</dbReference>
<evidence type="ECO:0000256" key="4">
    <source>
        <dbReference type="ARBA" id="ARBA00022561"/>
    </source>
</evidence>
<keyword evidence="5 6" id="KW-0946">Virion</keyword>
<evidence type="ECO:0000256" key="5">
    <source>
        <dbReference type="ARBA" id="ARBA00022844"/>
    </source>
</evidence>
<feature type="region of interest" description="Disordered" evidence="7">
    <location>
        <begin position="593"/>
        <end position="617"/>
    </location>
</feature>
<comment type="function">
    <text evidence="6">Self-assembles to form an icosahedral capsid.</text>
</comment>
<proteinExistence type="inferred from homology"/>
<dbReference type="GO" id="GO:0039615">
    <property type="term" value="C:T=1 icosahedral viral capsid"/>
    <property type="evidence" value="ECO:0007669"/>
    <property type="project" value="UniProtKB-UniRule"/>
</dbReference>
<dbReference type="Pfam" id="PF02956">
    <property type="entry name" value="TT_ORF1"/>
    <property type="match status" value="1"/>
</dbReference>
<sequence length="643" mass="77024">MPPFNWRRRYWYPNWTRYRRRRFRTRRPRKTIRRRFRRRRWVRRRFKNYRKKLKTVTVKEWQPKKIRKCTIKGPLCLFASGRYCIANNFTLFAESYIPEKNCGGGAWSIMQLTLQALWDEYIKFRNWWTVSNDGLPLVKYMYCKFKFYRSPHTDYIVIPSLCPPFSVTRDDYLNTQPLRALMNRNKIIVPRLRQNSRRKYIKRKFFPPSLFQSKWYFQQEICKFPFIVLKTSACSFDQFYQPDDMLSYNITLYSLSTFFENPRFEEKVQEGYSPKIAQGGTLTSKNYYLYGSINGTNTPNWGELVILNNTQTFTQGTTINQGSINGNPFHPGWLHEDSNIYYSTQTPSQAREKKDEKATEITKLTHLIEKCRYNPLRDAGKGNQVYFKSSTLQQGTMKDLPTNLNVLIEDMPLWLIFWGWISWLRKLHPINHIETEYMFVVKSPYITPTRPWYLFIDYYMIQKKHDDPLTETERAHWFPRYEFQKEVEFYFAQSGPGAPKINYTKCIQVNSMYSFFLKWGGCPAPMETFTNPCEQERFPIPGKIPESATIQNPELSKYQYLYEWDEKQGVITKQTAKRIKKDFSPTKYVTDSGAKDVPFQTQTTESDETSTEEETKTSLQNQITLLKLRQRKLKRKLRKHRLI</sequence>
<accession>A0AAU8H4A2</accession>
<dbReference type="InterPro" id="IPR004219">
    <property type="entry name" value="TTvirus_Unk"/>
</dbReference>
<evidence type="ECO:0000256" key="2">
    <source>
        <dbReference type="ARBA" id="ARBA00006131"/>
    </source>
</evidence>
<evidence type="ECO:0000256" key="7">
    <source>
        <dbReference type="SAM" id="MobiDB-lite"/>
    </source>
</evidence>
<keyword evidence="4 6" id="KW-0167">Capsid protein</keyword>
<evidence type="ECO:0000256" key="1">
    <source>
        <dbReference type="ARBA" id="ARBA00004328"/>
    </source>
</evidence>
<organism evidence="8">
    <name type="scientific">Betatorquevirus homini1</name>
    <dbReference type="NCBI Taxonomy" id="3048395"/>
    <lineage>
        <taxon>Viruses</taxon>
        <taxon>Monodnaviria</taxon>
        <taxon>Shotokuvirae</taxon>
        <taxon>Commensaviricota</taxon>
        <taxon>Cardeaviricetes</taxon>
        <taxon>Sanitavirales</taxon>
        <taxon>Anelloviridae</taxon>
        <taxon>Betatorquevirus</taxon>
    </lineage>
</organism>
<name>A0AAU8H4A2_9VIRU</name>
<evidence type="ECO:0000256" key="6">
    <source>
        <dbReference type="RuleBase" id="RU361230"/>
    </source>
</evidence>